<gene>
    <name evidence="3" type="ORF">Pla133_05960</name>
</gene>
<dbReference type="Pfam" id="PF00932">
    <property type="entry name" value="LTD"/>
    <property type="match status" value="2"/>
</dbReference>
<feature type="chain" id="PRO_5022242171" description="LTD domain-containing protein" evidence="1">
    <location>
        <begin position="30"/>
        <end position="514"/>
    </location>
</feature>
<organism evidence="3 4">
    <name type="scientific">Engelhardtia mirabilis</name>
    <dbReference type="NCBI Taxonomy" id="2528011"/>
    <lineage>
        <taxon>Bacteria</taxon>
        <taxon>Pseudomonadati</taxon>
        <taxon>Planctomycetota</taxon>
        <taxon>Planctomycetia</taxon>
        <taxon>Planctomycetia incertae sedis</taxon>
        <taxon>Engelhardtia</taxon>
    </lineage>
</organism>
<dbReference type="AlphaFoldDB" id="A0A518BEX7"/>
<dbReference type="SUPFAM" id="SSF74853">
    <property type="entry name" value="Lamin A/C globular tail domain"/>
    <property type="match status" value="2"/>
</dbReference>
<dbReference type="Proteomes" id="UP000316921">
    <property type="component" value="Chromosome"/>
</dbReference>
<dbReference type="PROSITE" id="PS51257">
    <property type="entry name" value="PROKAR_LIPOPROTEIN"/>
    <property type="match status" value="1"/>
</dbReference>
<feature type="signal peptide" evidence="1">
    <location>
        <begin position="1"/>
        <end position="29"/>
    </location>
</feature>
<protein>
    <recommendedName>
        <fullName evidence="2">LTD domain-containing protein</fullName>
    </recommendedName>
</protein>
<dbReference type="InterPro" id="IPR001322">
    <property type="entry name" value="Lamin_tail_dom"/>
</dbReference>
<dbReference type="InterPro" id="IPR036415">
    <property type="entry name" value="Lamin_tail_dom_sf"/>
</dbReference>
<proteinExistence type="predicted"/>
<dbReference type="KEGG" id="pbap:Pla133_05960"/>
<evidence type="ECO:0000313" key="3">
    <source>
        <dbReference type="EMBL" id="QDU65531.1"/>
    </source>
</evidence>
<evidence type="ECO:0000256" key="1">
    <source>
        <dbReference type="SAM" id="SignalP"/>
    </source>
</evidence>
<feature type="domain" description="LTD" evidence="2">
    <location>
        <begin position="335"/>
        <end position="466"/>
    </location>
</feature>
<sequence precursor="true">MRPANTLRPSTQALIAALAACGVSAPAAAQTFGTGCAGASGKTPTIEADELIVDGSDFGVEITGGPNLFGYLLVGANNTTWNGLDLPLDLGAFAFGDCDLLVSVNIVVPITTDGLGQSSLTLPGFGGFIDVYLQVVLADVDLVDFDPPAAFSAGLTITGVPASLLQPGDLVITEVMKDPSFVTDGFGEWFEVFNTTDADIDVNHWTITDGGTDSILLDAGAPLIVPAHSFAVLGNNADPAVNGGIDMLVDYSLYGTLNFSNAADSLVLTTPDQIVVDAIVWDDGVEWPDEPGQSMQLVEGVFEFDLNDDGGNWEVTECFIGGTPFNTDRGTPGTPAGDCANPTLPFGTGEIIFSEIMQNPSSVADTVGEWFEVYNTTGAAIDLDGWTFAQGGGSFVVAGSFSVPAGGYRVLARIGDSLVNGGLPLDVYDYDDTLFLPNGSQTLTILDASGATSCLLQYDNGLTYPDPSGASMSLDPTHLDVASAVDGSFWCEAISLYGDGDLGTPGVANDSCGP</sequence>
<dbReference type="PROSITE" id="PS51841">
    <property type="entry name" value="LTD"/>
    <property type="match status" value="2"/>
</dbReference>
<evidence type="ECO:0000259" key="2">
    <source>
        <dbReference type="PROSITE" id="PS51841"/>
    </source>
</evidence>
<feature type="domain" description="LTD" evidence="2">
    <location>
        <begin position="158"/>
        <end position="289"/>
    </location>
</feature>
<reference evidence="3 4" key="1">
    <citation type="submission" date="2019-02" db="EMBL/GenBank/DDBJ databases">
        <title>Deep-cultivation of Planctomycetes and their phenomic and genomic characterization uncovers novel biology.</title>
        <authorList>
            <person name="Wiegand S."/>
            <person name="Jogler M."/>
            <person name="Boedeker C."/>
            <person name="Pinto D."/>
            <person name="Vollmers J."/>
            <person name="Rivas-Marin E."/>
            <person name="Kohn T."/>
            <person name="Peeters S.H."/>
            <person name="Heuer A."/>
            <person name="Rast P."/>
            <person name="Oberbeckmann S."/>
            <person name="Bunk B."/>
            <person name="Jeske O."/>
            <person name="Meyerdierks A."/>
            <person name="Storesund J.E."/>
            <person name="Kallscheuer N."/>
            <person name="Luecker S."/>
            <person name="Lage O.M."/>
            <person name="Pohl T."/>
            <person name="Merkel B.J."/>
            <person name="Hornburger P."/>
            <person name="Mueller R.-W."/>
            <person name="Bruemmer F."/>
            <person name="Labrenz M."/>
            <person name="Spormann A.M."/>
            <person name="Op den Camp H."/>
            <person name="Overmann J."/>
            <person name="Amann R."/>
            <person name="Jetten M.S.M."/>
            <person name="Mascher T."/>
            <person name="Medema M.H."/>
            <person name="Devos D.P."/>
            <person name="Kaster A.-K."/>
            <person name="Ovreas L."/>
            <person name="Rohde M."/>
            <person name="Galperin M.Y."/>
            <person name="Jogler C."/>
        </authorList>
    </citation>
    <scope>NUCLEOTIDE SEQUENCE [LARGE SCALE GENOMIC DNA]</scope>
    <source>
        <strain evidence="3 4">Pla133</strain>
    </source>
</reference>
<accession>A0A518BEX7</accession>
<name>A0A518BEX7_9BACT</name>
<evidence type="ECO:0000313" key="4">
    <source>
        <dbReference type="Proteomes" id="UP000316921"/>
    </source>
</evidence>
<dbReference type="EMBL" id="CP036287">
    <property type="protein sequence ID" value="QDU65531.1"/>
    <property type="molecule type" value="Genomic_DNA"/>
</dbReference>
<dbReference type="RefSeq" id="WP_145062235.1">
    <property type="nucleotide sequence ID" value="NZ_CP036287.1"/>
</dbReference>
<keyword evidence="1" id="KW-0732">Signal</keyword>
<keyword evidence="4" id="KW-1185">Reference proteome</keyword>